<name>A0ABX7SRD1_9FLAO</name>
<proteinExistence type="predicted"/>
<feature type="transmembrane region" description="Helical" evidence="5">
    <location>
        <begin position="79"/>
        <end position="95"/>
    </location>
</feature>
<protein>
    <submittedName>
        <fullName evidence="7">O-antigen ligase family protein</fullName>
    </submittedName>
</protein>
<keyword evidence="3 5" id="KW-1133">Transmembrane helix</keyword>
<gene>
    <name evidence="7" type="ORF">JL193_08525</name>
</gene>
<evidence type="ECO:0000256" key="3">
    <source>
        <dbReference type="ARBA" id="ARBA00022989"/>
    </source>
</evidence>
<keyword evidence="8" id="KW-1185">Reference proteome</keyword>
<sequence length="297" mass="34765">MWFSKIFIFSTILFSLLIFYKIYSLGYYHDKVNINDVYNNLTNNVFGVQQHPIYSSIFISLALFFLLKEIVNKNMYLKILHFCGIIFLCYILFFLSRRGTLIALAVSLISVFLLRFKKLSIKKIAVIGILAVFGITFFTPVLKKRFKEVFYNITYKEVNSDNSSSIRYGVYDCVTKVIKNNWWIGYGIGDVQDELVKCYASKSKILVEGKYNSHNQYFSFMLSNGLLGAIFLIWILIKTLKLGIRNNEVIIVSLMIFYSIVLLFENILERQSGIILFMFFLSYFNFKDYKNLLNVKK</sequence>
<comment type="subcellular location">
    <subcellularLocation>
        <location evidence="1">Membrane</location>
        <topology evidence="1">Multi-pass membrane protein</topology>
    </subcellularLocation>
</comment>
<dbReference type="PANTHER" id="PTHR37422">
    <property type="entry name" value="TEICHURONIC ACID BIOSYNTHESIS PROTEIN TUAE"/>
    <property type="match status" value="1"/>
</dbReference>
<feature type="transmembrane region" description="Helical" evidence="5">
    <location>
        <begin position="124"/>
        <end position="142"/>
    </location>
</feature>
<evidence type="ECO:0000256" key="2">
    <source>
        <dbReference type="ARBA" id="ARBA00022692"/>
    </source>
</evidence>
<feature type="transmembrane region" description="Helical" evidence="5">
    <location>
        <begin position="7"/>
        <end position="28"/>
    </location>
</feature>
<dbReference type="InterPro" id="IPR051533">
    <property type="entry name" value="WaaL-like"/>
</dbReference>
<dbReference type="RefSeq" id="WP_207970406.1">
    <property type="nucleotide sequence ID" value="NZ_CP071795.1"/>
</dbReference>
<dbReference type="Pfam" id="PF04932">
    <property type="entry name" value="Wzy_C"/>
    <property type="match status" value="1"/>
</dbReference>
<feature type="transmembrane region" description="Helical" evidence="5">
    <location>
        <begin position="270"/>
        <end position="286"/>
    </location>
</feature>
<feature type="transmembrane region" description="Helical" evidence="5">
    <location>
        <begin position="249"/>
        <end position="264"/>
    </location>
</feature>
<accession>A0ABX7SRD1</accession>
<dbReference type="GO" id="GO:0016874">
    <property type="term" value="F:ligase activity"/>
    <property type="evidence" value="ECO:0007669"/>
    <property type="project" value="UniProtKB-KW"/>
</dbReference>
<evidence type="ECO:0000259" key="6">
    <source>
        <dbReference type="Pfam" id="PF04932"/>
    </source>
</evidence>
<evidence type="ECO:0000256" key="1">
    <source>
        <dbReference type="ARBA" id="ARBA00004141"/>
    </source>
</evidence>
<feature type="transmembrane region" description="Helical" evidence="5">
    <location>
        <begin position="101"/>
        <end position="117"/>
    </location>
</feature>
<evidence type="ECO:0000256" key="4">
    <source>
        <dbReference type="ARBA" id="ARBA00023136"/>
    </source>
</evidence>
<evidence type="ECO:0000256" key="5">
    <source>
        <dbReference type="SAM" id="Phobius"/>
    </source>
</evidence>
<dbReference type="EMBL" id="CP071795">
    <property type="protein sequence ID" value="QTD36214.1"/>
    <property type="molecule type" value="Genomic_DNA"/>
</dbReference>
<evidence type="ECO:0000313" key="8">
    <source>
        <dbReference type="Proteomes" id="UP000663935"/>
    </source>
</evidence>
<keyword evidence="7" id="KW-0436">Ligase</keyword>
<keyword evidence="2 5" id="KW-0812">Transmembrane</keyword>
<evidence type="ECO:0000313" key="7">
    <source>
        <dbReference type="EMBL" id="QTD36214.1"/>
    </source>
</evidence>
<dbReference type="PANTHER" id="PTHR37422:SF17">
    <property type="entry name" value="O-ANTIGEN LIGASE"/>
    <property type="match status" value="1"/>
</dbReference>
<dbReference type="Proteomes" id="UP000663935">
    <property type="component" value="Chromosome"/>
</dbReference>
<feature type="transmembrane region" description="Helical" evidence="5">
    <location>
        <begin position="48"/>
        <end position="67"/>
    </location>
</feature>
<organism evidence="7 8">
    <name type="scientific">Polaribacter batillariae</name>
    <dbReference type="NCBI Taxonomy" id="2808900"/>
    <lineage>
        <taxon>Bacteria</taxon>
        <taxon>Pseudomonadati</taxon>
        <taxon>Bacteroidota</taxon>
        <taxon>Flavobacteriia</taxon>
        <taxon>Flavobacteriales</taxon>
        <taxon>Flavobacteriaceae</taxon>
    </lineage>
</organism>
<feature type="transmembrane region" description="Helical" evidence="5">
    <location>
        <begin position="217"/>
        <end position="237"/>
    </location>
</feature>
<reference evidence="7 8" key="1">
    <citation type="submission" date="2021-03" db="EMBL/GenBank/DDBJ databases">
        <title>Complete genome of Polaribacter_sp.G4M1.</title>
        <authorList>
            <person name="Jeong S.W."/>
            <person name="Bae J.W."/>
        </authorList>
    </citation>
    <scope>NUCLEOTIDE SEQUENCE [LARGE SCALE GENOMIC DNA]</scope>
    <source>
        <strain evidence="7 8">G4M1</strain>
    </source>
</reference>
<keyword evidence="4 5" id="KW-0472">Membrane</keyword>
<dbReference type="InterPro" id="IPR007016">
    <property type="entry name" value="O-antigen_ligase-rel_domated"/>
</dbReference>
<feature type="domain" description="O-antigen ligase-related" evidence="6">
    <location>
        <begin position="85"/>
        <end position="233"/>
    </location>
</feature>